<name>A0AAV9QZ21_9TELE</name>
<protein>
    <submittedName>
        <fullName evidence="2">Uncharacterized protein</fullName>
    </submittedName>
</protein>
<dbReference type="Proteomes" id="UP001311232">
    <property type="component" value="Unassembled WGS sequence"/>
</dbReference>
<proteinExistence type="predicted"/>
<comment type="caution">
    <text evidence="2">The sequence shown here is derived from an EMBL/GenBank/DDBJ whole genome shotgun (WGS) entry which is preliminary data.</text>
</comment>
<evidence type="ECO:0000313" key="3">
    <source>
        <dbReference type="Proteomes" id="UP001311232"/>
    </source>
</evidence>
<dbReference type="EMBL" id="JAHHUM010002607">
    <property type="protein sequence ID" value="KAK5602639.1"/>
    <property type="molecule type" value="Genomic_DNA"/>
</dbReference>
<dbReference type="AlphaFoldDB" id="A0AAV9QZ21"/>
<feature type="region of interest" description="Disordered" evidence="1">
    <location>
        <begin position="56"/>
        <end position="103"/>
    </location>
</feature>
<gene>
    <name evidence="2" type="ORF">CRENBAI_005737</name>
</gene>
<evidence type="ECO:0000256" key="1">
    <source>
        <dbReference type="SAM" id="MobiDB-lite"/>
    </source>
</evidence>
<reference evidence="2 3" key="1">
    <citation type="submission" date="2021-06" db="EMBL/GenBank/DDBJ databases">
        <authorList>
            <person name="Palmer J.M."/>
        </authorList>
    </citation>
    <scope>NUCLEOTIDE SEQUENCE [LARGE SCALE GENOMIC DNA]</scope>
    <source>
        <strain evidence="2 3">MEX-2019</strain>
        <tissue evidence="2">Muscle</tissue>
    </source>
</reference>
<sequence>MAENVTSICPSKCIEIPNTLGKFSHRAVQVARRGQVRAAESLPHCLDWSQVCHPPAPRPPLPLSTARGRVVSGGQDHYQGPTQKEEGQGSRLGRRSLSTVGYK</sequence>
<keyword evidence="3" id="KW-1185">Reference proteome</keyword>
<organism evidence="2 3">
    <name type="scientific">Crenichthys baileyi</name>
    <name type="common">White River springfish</name>
    <dbReference type="NCBI Taxonomy" id="28760"/>
    <lineage>
        <taxon>Eukaryota</taxon>
        <taxon>Metazoa</taxon>
        <taxon>Chordata</taxon>
        <taxon>Craniata</taxon>
        <taxon>Vertebrata</taxon>
        <taxon>Euteleostomi</taxon>
        <taxon>Actinopterygii</taxon>
        <taxon>Neopterygii</taxon>
        <taxon>Teleostei</taxon>
        <taxon>Neoteleostei</taxon>
        <taxon>Acanthomorphata</taxon>
        <taxon>Ovalentaria</taxon>
        <taxon>Atherinomorphae</taxon>
        <taxon>Cyprinodontiformes</taxon>
        <taxon>Goodeidae</taxon>
        <taxon>Crenichthys</taxon>
    </lineage>
</organism>
<evidence type="ECO:0000313" key="2">
    <source>
        <dbReference type="EMBL" id="KAK5602639.1"/>
    </source>
</evidence>
<accession>A0AAV9QZ21</accession>